<gene>
    <name evidence="1" type="ORF">CCMSSC00406_0008412</name>
</gene>
<keyword evidence="2" id="KW-1185">Reference proteome</keyword>
<evidence type="ECO:0000313" key="2">
    <source>
        <dbReference type="Proteomes" id="UP000824881"/>
    </source>
</evidence>
<comment type="caution">
    <text evidence="1">The sequence shown here is derived from an EMBL/GenBank/DDBJ whole genome shotgun (WGS) entry which is preliminary data.</text>
</comment>
<proteinExistence type="predicted"/>
<dbReference type="EMBL" id="WQMT02000002">
    <property type="protein sequence ID" value="KAG9226712.1"/>
    <property type="molecule type" value="Genomic_DNA"/>
</dbReference>
<evidence type="ECO:0000313" key="1">
    <source>
        <dbReference type="EMBL" id="KAG9226712.1"/>
    </source>
</evidence>
<reference evidence="1 2" key="1">
    <citation type="journal article" date="2021" name="Appl. Environ. Microbiol.">
        <title>Genetic linkage and physical mapping for an oyster mushroom Pleurotus cornucopiae and QTL analysis for the trait cap color.</title>
        <authorList>
            <person name="Zhang Y."/>
            <person name="Gao W."/>
            <person name="Sonnenberg A."/>
            <person name="Chen Q."/>
            <person name="Zhang J."/>
            <person name="Huang C."/>
        </authorList>
    </citation>
    <scope>NUCLEOTIDE SEQUENCE [LARGE SCALE GENOMIC DNA]</scope>
    <source>
        <strain evidence="1">CCMSSC00406</strain>
    </source>
</reference>
<protein>
    <submittedName>
        <fullName evidence="1">Uncharacterized protein</fullName>
    </submittedName>
</protein>
<name>A0ACB7J880_PLECO</name>
<organism evidence="1 2">
    <name type="scientific">Pleurotus cornucopiae</name>
    <name type="common">Cornucopia mushroom</name>
    <dbReference type="NCBI Taxonomy" id="5321"/>
    <lineage>
        <taxon>Eukaryota</taxon>
        <taxon>Fungi</taxon>
        <taxon>Dikarya</taxon>
        <taxon>Basidiomycota</taxon>
        <taxon>Agaricomycotina</taxon>
        <taxon>Agaricomycetes</taxon>
        <taxon>Agaricomycetidae</taxon>
        <taxon>Agaricales</taxon>
        <taxon>Pleurotineae</taxon>
        <taxon>Pleurotaceae</taxon>
        <taxon>Pleurotus</taxon>
    </lineage>
</organism>
<sequence>MLYLQGTFLQLLALISCLSFSRARLLPASKDLRDKYDFIVVGGGTGGNVVANRLSEDPSVSVLVIEAGGSNDVLESKVPFLWTRLIGSAHDWNYTSAPQATLGDRSVSLPRGRILGGTSSINGLLYSRGTSDDYDSIAELVDDPRWSWDRLQPYIRKNELWSPPSSNRATEGEFDPSVHGRHGLVGVSLPSVLQPIDDRVLQTTRENSEFPFNLDVNSGHHLGIGWLQSTVTSAGKRASSATSYLSPGVINRLNLDVLLDAQVTRLLPSNAADDITFNTVEFVPGAGTPQSVRAIREIILSAGSIGTPNILLHSGIGDATDLARVGIKSTHNLPSVGQNFTDHIIAALPWFANSTETFETVLRNTSLQAILLEQWKENGTGLFSGNGLDHYGYVRLPDNASIFNSVPDPAGPNTGHIEITITNGNIFAGPAPDNFILAEVMLTKTLSRGSVTLNSSNPLDDPIIDPSYLAHEFDRFALREAARSGQRFLASPAWEGYVLDRVGDFATIDIQDDDQLDEFLRETVSPGLHFVGTASMSPKGATWGVTDPDLKVKGLRGLRIVDASVIPLIPAAHTQVPVYIFAERAAAFIKEDWKLV</sequence>
<accession>A0ACB7J880</accession>
<dbReference type="Proteomes" id="UP000824881">
    <property type="component" value="Unassembled WGS sequence"/>
</dbReference>